<evidence type="ECO:0008006" key="4">
    <source>
        <dbReference type="Google" id="ProtNLM"/>
    </source>
</evidence>
<sequence length="68" mass="7699">MKKLSEFPKKLPGIVKIALINLVFLAIFIELGAAALYWSKYKQLFYTRSDRQTDEAIAQLGLPINQTA</sequence>
<comment type="caution">
    <text evidence="2">The sequence shown here is derived from an EMBL/GenBank/DDBJ whole genome shotgun (WGS) entry which is preliminary data.</text>
</comment>
<dbReference type="EMBL" id="JAFLQW010000644">
    <property type="protein sequence ID" value="MBO0352144.1"/>
    <property type="molecule type" value="Genomic_DNA"/>
</dbReference>
<keyword evidence="1" id="KW-1133">Transmembrane helix</keyword>
<name>A0ABS3FYD0_9CYAN</name>
<keyword evidence="1" id="KW-0472">Membrane</keyword>
<organism evidence="2 3">
    <name type="scientific">Phormidium pseudopriestleyi FRX01</name>
    <dbReference type="NCBI Taxonomy" id="1759528"/>
    <lineage>
        <taxon>Bacteria</taxon>
        <taxon>Bacillati</taxon>
        <taxon>Cyanobacteriota</taxon>
        <taxon>Cyanophyceae</taxon>
        <taxon>Oscillatoriophycideae</taxon>
        <taxon>Oscillatoriales</taxon>
        <taxon>Oscillatoriaceae</taxon>
        <taxon>Phormidium</taxon>
    </lineage>
</organism>
<accession>A0ABS3FYD0</accession>
<gene>
    <name evidence="2" type="ORF">J0895_24290</name>
</gene>
<dbReference type="Proteomes" id="UP000664844">
    <property type="component" value="Unassembled WGS sequence"/>
</dbReference>
<feature type="non-terminal residue" evidence="2">
    <location>
        <position position="68"/>
    </location>
</feature>
<protein>
    <recommendedName>
        <fullName evidence="4">Sensor histidine kinase</fullName>
    </recommendedName>
</protein>
<keyword evidence="1" id="KW-0812">Transmembrane</keyword>
<evidence type="ECO:0000256" key="1">
    <source>
        <dbReference type="SAM" id="Phobius"/>
    </source>
</evidence>
<evidence type="ECO:0000313" key="3">
    <source>
        <dbReference type="Proteomes" id="UP000664844"/>
    </source>
</evidence>
<evidence type="ECO:0000313" key="2">
    <source>
        <dbReference type="EMBL" id="MBO0352144.1"/>
    </source>
</evidence>
<proteinExistence type="predicted"/>
<feature type="transmembrane region" description="Helical" evidence="1">
    <location>
        <begin position="14"/>
        <end position="38"/>
    </location>
</feature>
<keyword evidence="3" id="KW-1185">Reference proteome</keyword>
<reference evidence="2 3" key="1">
    <citation type="submission" date="2021-03" db="EMBL/GenBank/DDBJ databases">
        <title>Metabolic Capacity of the Antarctic Cyanobacterium Phormidium pseudopriestleyi that Sustains Oxygenic Photosynthesis in the Presence of Hydrogen Sulfide.</title>
        <authorList>
            <person name="Lumian J.E."/>
            <person name="Jungblut A.D."/>
            <person name="Dillon M.L."/>
            <person name="Hawes I."/>
            <person name="Doran P.T."/>
            <person name="Mackey T.J."/>
            <person name="Dick G.J."/>
            <person name="Grettenberger C.L."/>
            <person name="Sumner D.Y."/>
        </authorList>
    </citation>
    <scope>NUCLEOTIDE SEQUENCE [LARGE SCALE GENOMIC DNA]</scope>
    <source>
        <strain evidence="2 3">FRX01</strain>
    </source>
</reference>